<dbReference type="HOGENOM" id="CLU_087872_1_0_6"/>
<dbReference type="InterPro" id="IPR011083">
    <property type="entry name" value="Phage_tail_collar_dom"/>
</dbReference>
<dbReference type="RefSeq" id="WP_012764110.1">
    <property type="nucleotide sequence ID" value="NC_012880.1"/>
</dbReference>
<dbReference type="PROSITE" id="PS51257">
    <property type="entry name" value="PROKAR_LIPOPROTEIN"/>
    <property type="match status" value="1"/>
</dbReference>
<dbReference type="Pfam" id="PF07484">
    <property type="entry name" value="Collar"/>
    <property type="match status" value="1"/>
</dbReference>
<evidence type="ECO:0000256" key="1">
    <source>
        <dbReference type="SAM" id="MobiDB-lite"/>
    </source>
</evidence>
<feature type="domain" description="Phage tail collar" evidence="3">
    <location>
        <begin position="38"/>
        <end position="94"/>
    </location>
</feature>
<dbReference type="EMBL" id="CP001654">
    <property type="protein sequence ID" value="ACS84291.1"/>
    <property type="molecule type" value="Genomic_DNA"/>
</dbReference>
<evidence type="ECO:0000313" key="5">
    <source>
        <dbReference type="Proteomes" id="UP000002734"/>
    </source>
</evidence>
<dbReference type="STRING" id="579405.Dd703_0480"/>
<name>C6C8S0_MUSP7</name>
<sequence length="310" mass="30663">MKRVQRVFVKSAIAVVLSGGVFLPQAVAGCSADSPYIGGICYMAGTYCPADDYLPADGRTLNISDYQVLYAVIGTLYGGNASTNFMLPDLRGRTAIGAGPLNGSSPTYNPIPGQKIGQEVSNVVGTGSVTLTASQVPPHTHPATLTLNGVSGTTPVASGAVSLTSLSGSITNLPFSAVASLGVTGIAKIGSSTTTGRSVSLTDKALLTSVGGPSAQIYAPSGTNDRQVGPDGSVTGTASGTVSGTANGGQLSGTVSGNVSLPVVGAVTVGANATVPAPVTVPVAVSVPVRDPSLVMTACIAVRGIYPTRP</sequence>
<dbReference type="AlphaFoldDB" id="C6C8S0"/>
<feature type="signal peptide" evidence="2">
    <location>
        <begin position="1"/>
        <end position="28"/>
    </location>
</feature>
<reference evidence="4" key="1">
    <citation type="submission" date="2009-06" db="EMBL/GenBank/DDBJ databases">
        <title>Complete sequence of Dickeya dadantii Ech703.</title>
        <authorList>
            <consortium name="US DOE Joint Genome Institute"/>
            <person name="Lucas S."/>
            <person name="Copeland A."/>
            <person name="Lapidus A."/>
            <person name="Glavina del Rio T."/>
            <person name="Dalin E."/>
            <person name="Tice H."/>
            <person name="Bruce D."/>
            <person name="Goodwin L."/>
            <person name="Pitluck S."/>
            <person name="Chertkov O."/>
            <person name="Brettin T."/>
            <person name="Detter J.C."/>
            <person name="Han C."/>
            <person name="Larimer F."/>
            <person name="Land M."/>
            <person name="Hauser L."/>
            <person name="Kyrpides N."/>
            <person name="Mikhailova N."/>
            <person name="Balakrishnan V."/>
            <person name="Glasner J."/>
            <person name="Perna N.T."/>
        </authorList>
    </citation>
    <scope>NUCLEOTIDE SEQUENCE [LARGE SCALE GENOMIC DNA]</scope>
    <source>
        <strain evidence="4">Ech703</strain>
    </source>
</reference>
<accession>C6C8S0</accession>
<feature type="chain" id="PRO_5002963186" evidence="2">
    <location>
        <begin position="29"/>
        <end position="310"/>
    </location>
</feature>
<organism evidence="4 5">
    <name type="scientific">Musicola paradisiaca (strain Ech703)</name>
    <name type="common">Dickeya paradisiaca</name>
    <name type="synonym">Dickeya dadantii</name>
    <dbReference type="NCBI Taxonomy" id="579405"/>
    <lineage>
        <taxon>Bacteria</taxon>
        <taxon>Pseudomonadati</taxon>
        <taxon>Pseudomonadota</taxon>
        <taxon>Gammaproteobacteria</taxon>
        <taxon>Enterobacterales</taxon>
        <taxon>Pectobacteriaceae</taxon>
        <taxon>Musicola</taxon>
    </lineage>
</organism>
<dbReference type="InterPro" id="IPR037053">
    <property type="entry name" value="Phage_tail_collar_dom_sf"/>
</dbReference>
<keyword evidence="2" id="KW-0732">Signal</keyword>
<gene>
    <name evidence="4" type="ordered locus">Dd703_0480</name>
</gene>
<dbReference type="KEGG" id="dda:Dd703_0480"/>
<dbReference type="eggNOG" id="COG4675">
    <property type="taxonomic scope" value="Bacteria"/>
</dbReference>
<dbReference type="Gene3D" id="3.90.1340.10">
    <property type="entry name" value="Phage tail collar domain"/>
    <property type="match status" value="1"/>
</dbReference>
<keyword evidence="5" id="KW-1185">Reference proteome</keyword>
<feature type="region of interest" description="Disordered" evidence="1">
    <location>
        <begin position="217"/>
        <end position="249"/>
    </location>
</feature>
<evidence type="ECO:0000256" key="2">
    <source>
        <dbReference type="SAM" id="SignalP"/>
    </source>
</evidence>
<dbReference type="Proteomes" id="UP000002734">
    <property type="component" value="Chromosome"/>
</dbReference>
<protein>
    <submittedName>
        <fullName evidence="4">Tail Collar domain protein</fullName>
    </submittedName>
</protein>
<feature type="compositionally biased region" description="Low complexity" evidence="1">
    <location>
        <begin position="232"/>
        <end position="245"/>
    </location>
</feature>
<evidence type="ECO:0000313" key="4">
    <source>
        <dbReference type="EMBL" id="ACS84291.1"/>
    </source>
</evidence>
<dbReference type="SUPFAM" id="SSF88874">
    <property type="entry name" value="Receptor-binding domain of short tail fibre protein gp12"/>
    <property type="match status" value="1"/>
</dbReference>
<proteinExistence type="predicted"/>
<evidence type="ECO:0000259" key="3">
    <source>
        <dbReference type="Pfam" id="PF07484"/>
    </source>
</evidence>